<proteinExistence type="predicted"/>
<name>A0A9Q1G4Y1_SYNKA</name>
<protein>
    <submittedName>
        <fullName evidence="2">Uncharacterized protein</fullName>
    </submittedName>
</protein>
<reference evidence="2" key="1">
    <citation type="journal article" date="2023" name="Science">
        <title>Genome structures resolve the early diversification of teleost fishes.</title>
        <authorList>
            <person name="Parey E."/>
            <person name="Louis A."/>
            <person name="Montfort J."/>
            <person name="Bouchez O."/>
            <person name="Roques C."/>
            <person name="Iampietro C."/>
            <person name="Lluch J."/>
            <person name="Castinel A."/>
            <person name="Donnadieu C."/>
            <person name="Desvignes T."/>
            <person name="Floi Bucao C."/>
            <person name="Jouanno E."/>
            <person name="Wen M."/>
            <person name="Mejri S."/>
            <person name="Dirks R."/>
            <person name="Jansen H."/>
            <person name="Henkel C."/>
            <person name="Chen W.J."/>
            <person name="Zahm M."/>
            <person name="Cabau C."/>
            <person name="Klopp C."/>
            <person name="Thompson A.W."/>
            <person name="Robinson-Rechavi M."/>
            <person name="Braasch I."/>
            <person name="Lecointre G."/>
            <person name="Bobe J."/>
            <person name="Postlethwait J.H."/>
            <person name="Berthelot C."/>
            <person name="Roest Crollius H."/>
            <person name="Guiguen Y."/>
        </authorList>
    </citation>
    <scope>NUCLEOTIDE SEQUENCE</scope>
    <source>
        <strain evidence="2">WJC10195</strain>
    </source>
</reference>
<organism evidence="2 3">
    <name type="scientific">Synaphobranchus kaupii</name>
    <name type="common">Kaup's arrowtooth eel</name>
    <dbReference type="NCBI Taxonomy" id="118154"/>
    <lineage>
        <taxon>Eukaryota</taxon>
        <taxon>Metazoa</taxon>
        <taxon>Chordata</taxon>
        <taxon>Craniata</taxon>
        <taxon>Vertebrata</taxon>
        <taxon>Euteleostomi</taxon>
        <taxon>Actinopterygii</taxon>
        <taxon>Neopterygii</taxon>
        <taxon>Teleostei</taxon>
        <taxon>Anguilliformes</taxon>
        <taxon>Synaphobranchidae</taxon>
        <taxon>Synaphobranchus</taxon>
    </lineage>
</organism>
<evidence type="ECO:0000313" key="3">
    <source>
        <dbReference type="Proteomes" id="UP001152622"/>
    </source>
</evidence>
<comment type="caution">
    <text evidence="2">The sequence shown here is derived from an EMBL/GenBank/DDBJ whole genome shotgun (WGS) entry which is preliminary data.</text>
</comment>
<feature type="region of interest" description="Disordered" evidence="1">
    <location>
        <begin position="1"/>
        <end position="43"/>
    </location>
</feature>
<dbReference type="Proteomes" id="UP001152622">
    <property type="component" value="Chromosome 2"/>
</dbReference>
<accession>A0A9Q1G4Y1</accession>
<evidence type="ECO:0000313" key="2">
    <source>
        <dbReference type="EMBL" id="KAJ8375296.1"/>
    </source>
</evidence>
<gene>
    <name evidence="2" type="ORF">SKAU_G00058760</name>
</gene>
<keyword evidence="3" id="KW-1185">Reference proteome</keyword>
<dbReference type="EMBL" id="JAINUF010000002">
    <property type="protein sequence ID" value="KAJ8375296.1"/>
    <property type="molecule type" value="Genomic_DNA"/>
</dbReference>
<feature type="compositionally biased region" description="Basic and acidic residues" evidence="1">
    <location>
        <begin position="1"/>
        <end position="11"/>
    </location>
</feature>
<evidence type="ECO:0000256" key="1">
    <source>
        <dbReference type="SAM" id="MobiDB-lite"/>
    </source>
</evidence>
<sequence>MDSLSSDREGAEAEDNLATDANSRLNPAQGDRGNPTSERTPPAYAHRIFLSHSAGGQRHGFLLVGRVSLGVPHHLLERSAPRFTPTHVSQCPLGSSRLDSEDIVPIDELTISF</sequence>
<dbReference type="AlphaFoldDB" id="A0A9Q1G4Y1"/>